<organism evidence="1 2">
    <name type="scientific">Channa striata</name>
    <name type="common">Snakehead murrel</name>
    <name type="synonym">Ophicephalus striatus</name>
    <dbReference type="NCBI Taxonomy" id="64152"/>
    <lineage>
        <taxon>Eukaryota</taxon>
        <taxon>Metazoa</taxon>
        <taxon>Chordata</taxon>
        <taxon>Craniata</taxon>
        <taxon>Vertebrata</taxon>
        <taxon>Euteleostomi</taxon>
        <taxon>Actinopterygii</taxon>
        <taxon>Neopterygii</taxon>
        <taxon>Teleostei</taxon>
        <taxon>Neoteleostei</taxon>
        <taxon>Acanthomorphata</taxon>
        <taxon>Anabantaria</taxon>
        <taxon>Anabantiformes</taxon>
        <taxon>Channoidei</taxon>
        <taxon>Channidae</taxon>
        <taxon>Channa</taxon>
    </lineage>
</organism>
<comment type="caution">
    <text evidence="1">The sequence shown here is derived from an EMBL/GenBank/DDBJ whole genome shotgun (WGS) entry which is preliminary data.</text>
</comment>
<evidence type="ECO:0000313" key="2">
    <source>
        <dbReference type="Proteomes" id="UP001187415"/>
    </source>
</evidence>
<sequence>MTHDHRDGTDVNRGRAQVSLTCTCPANGAARFFASSSLLRLSLVLCGVNMVTGQRPGPSGAANTEGILRRVGPTLTWLGAMRG</sequence>
<name>A0AA88J4K9_CHASR</name>
<evidence type="ECO:0000313" key="1">
    <source>
        <dbReference type="EMBL" id="KAK2822061.1"/>
    </source>
</evidence>
<dbReference type="Proteomes" id="UP001187415">
    <property type="component" value="Unassembled WGS sequence"/>
</dbReference>
<protein>
    <submittedName>
        <fullName evidence="1">Uncharacterized protein</fullName>
    </submittedName>
</protein>
<dbReference type="EMBL" id="JAUPFM010000018">
    <property type="protein sequence ID" value="KAK2822061.1"/>
    <property type="molecule type" value="Genomic_DNA"/>
</dbReference>
<gene>
    <name evidence="1" type="ORF">Q5P01_022126</name>
</gene>
<dbReference type="AlphaFoldDB" id="A0AA88J4K9"/>
<proteinExistence type="predicted"/>
<accession>A0AA88J4K9</accession>
<keyword evidence="2" id="KW-1185">Reference proteome</keyword>
<reference evidence="1" key="1">
    <citation type="submission" date="2023-07" db="EMBL/GenBank/DDBJ databases">
        <title>Chromosome-level Genome Assembly of Striped Snakehead (Channa striata).</title>
        <authorList>
            <person name="Liu H."/>
        </authorList>
    </citation>
    <scope>NUCLEOTIDE SEQUENCE</scope>
    <source>
        <strain evidence="1">Gz</strain>
        <tissue evidence="1">Muscle</tissue>
    </source>
</reference>